<name>A0ABX1RZ81_9FLAO</name>
<dbReference type="Proteomes" id="UP000746690">
    <property type="component" value="Unassembled WGS sequence"/>
</dbReference>
<dbReference type="InterPro" id="IPR013320">
    <property type="entry name" value="ConA-like_dom_sf"/>
</dbReference>
<keyword evidence="3" id="KW-1185">Reference proteome</keyword>
<evidence type="ECO:0000259" key="1">
    <source>
        <dbReference type="Pfam" id="PF06439"/>
    </source>
</evidence>
<dbReference type="Gene3D" id="2.60.120.560">
    <property type="entry name" value="Exo-inulinase, domain 1"/>
    <property type="match status" value="1"/>
</dbReference>
<sequence length="227" mass="26238">MTHNYFKIKLKSTIKRRVLGIVFVIGFTSVFAQKEGIIPDLTKCNDTTLWHLHNRTLIVNNGEVHLSGDPKDGVLWLKSPVFKNGQIELDIKGKDLKGRSFIGVAFHGIDNETYDAVYFRPFNFQNPQKKAHSIQYISHPQFTWFKLRKDAPKVYENAIDIPLNPNEWFHVKLVVEYPSVKVYVNDSETHCLSIDQLSSQKQGWIGFWVGNNSEGTFKNLRIYPKEN</sequence>
<dbReference type="Pfam" id="PF06439">
    <property type="entry name" value="3keto-disac_hyd"/>
    <property type="match status" value="1"/>
</dbReference>
<protein>
    <submittedName>
        <fullName evidence="2">DUF1080 domain-containing protein</fullName>
    </submittedName>
</protein>
<reference evidence="2 3" key="1">
    <citation type="submission" date="2020-04" db="EMBL/GenBank/DDBJ databases">
        <title>A Flavivirga sp. nov.</title>
        <authorList>
            <person name="Sun X."/>
        </authorList>
    </citation>
    <scope>NUCLEOTIDE SEQUENCE [LARGE SCALE GENOMIC DNA]</scope>
    <source>
        <strain evidence="2 3">Y03</strain>
    </source>
</reference>
<accession>A0ABX1RZ81</accession>
<evidence type="ECO:0000313" key="2">
    <source>
        <dbReference type="EMBL" id="NMH88905.1"/>
    </source>
</evidence>
<dbReference type="RefSeq" id="WP_169675364.1">
    <property type="nucleotide sequence ID" value="NZ_JABBHF010000009.1"/>
</dbReference>
<comment type="caution">
    <text evidence="2">The sequence shown here is derived from an EMBL/GenBank/DDBJ whole genome shotgun (WGS) entry which is preliminary data.</text>
</comment>
<proteinExistence type="predicted"/>
<organism evidence="2 3">
    <name type="scientific">Flavivirga algicola</name>
    <dbReference type="NCBI Taxonomy" id="2729136"/>
    <lineage>
        <taxon>Bacteria</taxon>
        <taxon>Pseudomonadati</taxon>
        <taxon>Bacteroidota</taxon>
        <taxon>Flavobacteriia</taxon>
        <taxon>Flavobacteriales</taxon>
        <taxon>Flavobacteriaceae</taxon>
        <taxon>Flavivirga</taxon>
    </lineage>
</organism>
<dbReference type="InterPro" id="IPR010496">
    <property type="entry name" value="AL/BT2_dom"/>
</dbReference>
<dbReference type="EMBL" id="JABBHF010000009">
    <property type="protein sequence ID" value="NMH88905.1"/>
    <property type="molecule type" value="Genomic_DNA"/>
</dbReference>
<feature type="domain" description="3-keto-alpha-glucoside-1,2-lyase/3-keto-2-hydroxy-glucal hydratase" evidence="1">
    <location>
        <begin position="47"/>
        <end position="222"/>
    </location>
</feature>
<dbReference type="SUPFAM" id="SSF49899">
    <property type="entry name" value="Concanavalin A-like lectins/glucanases"/>
    <property type="match status" value="1"/>
</dbReference>
<evidence type="ECO:0000313" key="3">
    <source>
        <dbReference type="Proteomes" id="UP000746690"/>
    </source>
</evidence>
<gene>
    <name evidence="2" type="ORF">HHX25_15430</name>
</gene>